<protein>
    <submittedName>
        <fullName evidence="1">Uncharacterized protein</fullName>
    </submittedName>
</protein>
<name>A0A1S7RW17_AGRTU</name>
<proteinExistence type="predicted"/>
<evidence type="ECO:0000313" key="2">
    <source>
        <dbReference type="Proteomes" id="UP000191897"/>
    </source>
</evidence>
<evidence type="ECO:0000313" key="1">
    <source>
        <dbReference type="EMBL" id="CUX58436.1"/>
    </source>
</evidence>
<reference evidence="1 2" key="1">
    <citation type="submission" date="2016-01" db="EMBL/GenBank/DDBJ databases">
        <authorList>
            <person name="Oliw E.H."/>
        </authorList>
    </citation>
    <scope>NUCLEOTIDE SEQUENCE [LARGE SCALE GENOMIC DNA]</scope>
    <source>
        <strain evidence="1 2">Kerr 14</strain>
    </source>
</reference>
<gene>
    <name evidence="1" type="ORF">AGR4C_Lc50192</name>
</gene>
<dbReference type="EMBL" id="FBWC01000027">
    <property type="protein sequence ID" value="CUX58436.1"/>
    <property type="molecule type" value="Genomic_DNA"/>
</dbReference>
<dbReference type="Proteomes" id="UP000191897">
    <property type="component" value="Unassembled WGS sequence"/>
</dbReference>
<organism evidence="1 2">
    <name type="scientific">Agrobacterium tumefaciens str. Kerr 14</name>
    <dbReference type="NCBI Taxonomy" id="1183424"/>
    <lineage>
        <taxon>Bacteria</taxon>
        <taxon>Pseudomonadati</taxon>
        <taxon>Pseudomonadota</taxon>
        <taxon>Alphaproteobacteria</taxon>
        <taxon>Hyphomicrobiales</taxon>
        <taxon>Rhizobiaceae</taxon>
        <taxon>Rhizobium/Agrobacterium group</taxon>
        <taxon>Agrobacterium</taxon>
        <taxon>Agrobacterium tumefaciens complex</taxon>
    </lineage>
</organism>
<dbReference type="AlphaFoldDB" id="A0A1S7RW17"/>
<sequence length="428" mass="46228">MPARGTQSSSTTEGDGCAGRLAAGWFLLSPNDGFDPKRPALLPDRCRRVSSFPSALLQIKSRQDCSCRLFDRTEFRLDGLRECDGRVRHAVGEAPLVVVPGQNAHELAFHDFRLVDREDRGMAVMVEVAGHQRLFGVAEDALQLAIGGGLDRFVDFLNRRVALGDELEVDDRNVGGRNADRRAVQLALEVRQNEANGLGCARRGRDHGQGCGAGAVQILVHGVQRRLVAGVGVDRRHEAMIDANDVIENLNDRHEAIGGAGCVGNDQMVLRQLVVVDAEDDGEVSAVSRSGNDNALGACRQVCCGLVAGGEDAGAFERDIDAEFLVRQRRRIANGRHLDRLAAANDDRVAFDLYVGRELAVDRIVAKQMGVGFNRAEVVDGNNFDIGTAGFDDGAQDVAADAAEAVNGNFYSHLQSPEQDMCLVFAEM</sequence>
<accession>A0A1S7RW17</accession>